<proteinExistence type="predicted"/>
<dbReference type="SUPFAM" id="SSF56747">
    <property type="entry name" value="Prim-pol domain"/>
    <property type="match status" value="1"/>
</dbReference>
<gene>
    <name evidence="1" type="ORF">LCGC14_1875390</name>
</gene>
<organism evidence="1">
    <name type="scientific">marine sediment metagenome</name>
    <dbReference type="NCBI Taxonomy" id="412755"/>
    <lineage>
        <taxon>unclassified sequences</taxon>
        <taxon>metagenomes</taxon>
        <taxon>ecological metagenomes</taxon>
    </lineage>
</organism>
<dbReference type="AlphaFoldDB" id="A0A0F9J2I7"/>
<protein>
    <submittedName>
        <fullName evidence="1">Uncharacterized protein</fullName>
    </submittedName>
</protein>
<dbReference type="EMBL" id="LAZR01019207">
    <property type="protein sequence ID" value="KKL93367.1"/>
    <property type="molecule type" value="Genomic_DNA"/>
</dbReference>
<name>A0A0F9J2I7_9ZZZZ</name>
<feature type="non-terminal residue" evidence="1">
    <location>
        <position position="571"/>
    </location>
</feature>
<comment type="caution">
    <text evidence="1">The sequence shown here is derived from an EMBL/GenBank/DDBJ whole genome shotgun (WGS) entry which is preliminary data.</text>
</comment>
<evidence type="ECO:0000313" key="1">
    <source>
        <dbReference type="EMBL" id="KKL93367.1"/>
    </source>
</evidence>
<reference evidence="1" key="1">
    <citation type="journal article" date="2015" name="Nature">
        <title>Complex archaea that bridge the gap between prokaryotes and eukaryotes.</title>
        <authorList>
            <person name="Spang A."/>
            <person name="Saw J.H."/>
            <person name="Jorgensen S.L."/>
            <person name="Zaremba-Niedzwiedzka K."/>
            <person name="Martijn J."/>
            <person name="Lind A.E."/>
            <person name="van Eijk R."/>
            <person name="Schleper C."/>
            <person name="Guy L."/>
            <person name="Ettema T.J."/>
        </authorList>
    </citation>
    <scope>NUCLEOTIDE SEQUENCE</scope>
</reference>
<accession>A0A0F9J2I7</accession>
<sequence>MSTYFSNKIKYLTDDIKLENFDLSSKLDELRSILQDKKSPFFWSKLQELKVQFQITTPDYELLDKFYELGKIKSHEFVAIVDRVKETVKNAITIMVNTMDYTINQYLTFKHSITINRFEHFQKQRGPKSKRIDKIEIICNPERLTIQNCFAFLKWWSLEEFSFSEQVKVEVFGKCKGESNTKNVMNSNLEKKPLNAINEFISLDDFELTCKLLTSKHYFEIFKSYMFPEGFDSNAEITLDIAKEGKFPQKRRTVSIDGSKMKFHQLITKTTLHSEFRKIIKENRIAGLYCSVKNTNDDLLYLLIDIDVPSILYSMFPPQQVWELTLNIAKAISKTASRFGLPSFKINFSGAKGLHMLLSIESPEVLTDTEHYVNIPELYSYTLLPGMNTLKKEKISSINDKFKFAKSLLQSLLLYTVYKNNIEIPEEIKYKLRISHPYQLFRLSPDSKNRLSILLDCSSMSRGVFRLFSPHPSSKLVSIPLSAEKLCERYLDYNNVREEAKLERVIAKFETDEVALFLHIPNKINRKHIQKLLSPDRLLPALAILLRFGTIYSIMRSPKSFSFWYRFFELR</sequence>